<dbReference type="CDD" id="cd00757">
    <property type="entry name" value="ThiF_MoeB_HesA_family"/>
    <property type="match status" value="1"/>
</dbReference>
<name>A0A0M0BMN8_9ARCH</name>
<dbReference type="Pfam" id="PF00899">
    <property type="entry name" value="ThiF"/>
    <property type="match status" value="1"/>
</dbReference>
<dbReference type="GO" id="GO:0016779">
    <property type="term" value="F:nucleotidyltransferase activity"/>
    <property type="evidence" value="ECO:0007669"/>
    <property type="project" value="TreeGrafter"/>
</dbReference>
<dbReference type="GO" id="GO:0004792">
    <property type="term" value="F:thiosulfate-cyanide sulfurtransferase activity"/>
    <property type="evidence" value="ECO:0007669"/>
    <property type="project" value="TreeGrafter"/>
</dbReference>
<dbReference type="AlphaFoldDB" id="A0A0M0BMN8"/>
<reference evidence="2 3" key="1">
    <citation type="submission" date="2015-06" db="EMBL/GenBank/DDBJ databases">
        <title>New insights into the roles of widespread benthic archaea in carbon and nitrogen cycling.</title>
        <authorList>
            <person name="Lazar C.S."/>
            <person name="Baker B.J."/>
            <person name="Seitz K.W."/>
            <person name="Hyde A.S."/>
            <person name="Dick G.J."/>
            <person name="Hinrichs K.-U."/>
            <person name="Teske A.P."/>
        </authorList>
    </citation>
    <scope>NUCLEOTIDE SEQUENCE [LARGE SCALE GENOMIC DNA]</scope>
    <source>
        <strain evidence="2">SG8-32-1</strain>
    </source>
</reference>
<sequence length="276" mass="30480">QHLYGVDDVGYSKVGAAAKRLRQLNPFIKIKPIPLSVNEHTVESLIRDVNVVVDGLDNMKARYAVNRACIKHRIPYVFGAAITTTGNLSTIIPGETACLECFYGNLDDKKLPKCGVVGVHPSLVNVISSLEVSETIRILTGRKTLLANKLLHFDLDEMEFNEVQLSKVDSCPICGANPSGSSLPLNYKLVEEICGRKGKKVFIIVPPEILDINLFDLKKFVGKKGFCIKVEGKLGLTFILKNVKASVLKSGVTILEGIKNKDEALKFFKEFTDKYQ</sequence>
<organism evidence="2 3">
    <name type="scientific">miscellaneous Crenarchaeota group-1 archaeon SG8-32-1</name>
    <dbReference type="NCBI Taxonomy" id="1685124"/>
    <lineage>
        <taxon>Archaea</taxon>
        <taxon>Candidatus Bathyarchaeota</taxon>
        <taxon>MCG-1</taxon>
    </lineage>
</organism>
<dbReference type="InterPro" id="IPR035985">
    <property type="entry name" value="Ubiquitin-activating_enz"/>
</dbReference>
<evidence type="ECO:0000313" key="3">
    <source>
        <dbReference type="Proteomes" id="UP000037237"/>
    </source>
</evidence>
<dbReference type="GO" id="GO:0008641">
    <property type="term" value="F:ubiquitin-like modifier activating enzyme activity"/>
    <property type="evidence" value="ECO:0007669"/>
    <property type="project" value="InterPro"/>
</dbReference>
<dbReference type="InterPro" id="IPR000594">
    <property type="entry name" value="ThiF_NAD_FAD-bd"/>
</dbReference>
<dbReference type="Proteomes" id="UP000037237">
    <property type="component" value="Unassembled WGS sequence"/>
</dbReference>
<feature type="non-terminal residue" evidence="2">
    <location>
        <position position="1"/>
    </location>
</feature>
<dbReference type="EMBL" id="LFWU01000151">
    <property type="protein sequence ID" value="KON29586.1"/>
    <property type="molecule type" value="Genomic_DNA"/>
</dbReference>
<protein>
    <recommendedName>
        <fullName evidence="1">THIF-type NAD/FAD binding fold domain-containing protein</fullName>
    </recommendedName>
</protein>
<dbReference type="SUPFAM" id="SSF69572">
    <property type="entry name" value="Activating enzymes of the ubiquitin-like proteins"/>
    <property type="match status" value="1"/>
</dbReference>
<gene>
    <name evidence="2" type="ORF">AC477_05745</name>
</gene>
<evidence type="ECO:0000313" key="2">
    <source>
        <dbReference type="EMBL" id="KON29586.1"/>
    </source>
</evidence>
<dbReference type="InterPro" id="IPR045886">
    <property type="entry name" value="ThiF/MoeB/HesA"/>
</dbReference>
<feature type="domain" description="THIF-type NAD/FAD binding fold" evidence="1">
    <location>
        <begin position="1"/>
        <end position="172"/>
    </location>
</feature>
<dbReference type="PANTHER" id="PTHR10953">
    <property type="entry name" value="UBIQUITIN-ACTIVATING ENZYME E1"/>
    <property type="match status" value="1"/>
</dbReference>
<accession>A0A0M0BMN8</accession>
<dbReference type="PANTHER" id="PTHR10953:SF102">
    <property type="entry name" value="ADENYLYLTRANSFERASE AND SULFURTRANSFERASE MOCS3"/>
    <property type="match status" value="1"/>
</dbReference>
<evidence type="ECO:0000259" key="1">
    <source>
        <dbReference type="Pfam" id="PF00899"/>
    </source>
</evidence>
<proteinExistence type="predicted"/>
<comment type="caution">
    <text evidence="2">The sequence shown here is derived from an EMBL/GenBank/DDBJ whole genome shotgun (WGS) entry which is preliminary data.</text>
</comment>
<dbReference type="Gene3D" id="3.40.50.720">
    <property type="entry name" value="NAD(P)-binding Rossmann-like Domain"/>
    <property type="match status" value="1"/>
</dbReference>
<dbReference type="GO" id="GO:0005737">
    <property type="term" value="C:cytoplasm"/>
    <property type="evidence" value="ECO:0007669"/>
    <property type="project" value="TreeGrafter"/>
</dbReference>